<gene>
    <name evidence="4" type="primary">LOC118276614</name>
</gene>
<reference evidence="4" key="1">
    <citation type="submission" date="2025-08" db="UniProtKB">
        <authorList>
            <consortium name="RefSeq"/>
        </authorList>
    </citation>
    <scope>IDENTIFICATION</scope>
    <source>
        <tissue evidence="4">Whole larval tissue</tissue>
    </source>
</reference>
<proteinExistence type="predicted"/>
<dbReference type="PROSITE" id="PS50157">
    <property type="entry name" value="ZINC_FINGER_C2H2_2"/>
    <property type="match status" value="1"/>
</dbReference>
<organism evidence="3 4">
    <name type="scientific">Spodoptera frugiperda</name>
    <name type="common">Fall armyworm</name>
    <dbReference type="NCBI Taxonomy" id="7108"/>
    <lineage>
        <taxon>Eukaryota</taxon>
        <taxon>Metazoa</taxon>
        <taxon>Ecdysozoa</taxon>
        <taxon>Arthropoda</taxon>
        <taxon>Hexapoda</taxon>
        <taxon>Insecta</taxon>
        <taxon>Pterygota</taxon>
        <taxon>Neoptera</taxon>
        <taxon>Endopterygota</taxon>
        <taxon>Lepidoptera</taxon>
        <taxon>Glossata</taxon>
        <taxon>Ditrysia</taxon>
        <taxon>Noctuoidea</taxon>
        <taxon>Noctuidae</taxon>
        <taxon>Amphipyrinae</taxon>
        <taxon>Spodoptera</taxon>
    </lineage>
</organism>
<keyword evidence="1" id="KW-0479">Metal-binding</keyword>
<feature type="domain" description="C2H2-type" evidence="2">
    <location>
        <begin position="160"/>
        <end position="187"/>
    </location>
</feature>
<accession>A0A9R0DFB7</accession>
<name>A0A9R0DFB7_SPOFR</name>
<evidence type="ECO:0000313" key="4">
    <source>
        <dbReference type="RefSeq" id="XP_035450856.1"/>
    </source>
</evidence>
<dbReference type="GO" id="GO:0008270">
    <property type="term" value="F:zinc ion binding"/>
    <property type="evidence" value="ECO:0007669"/>
    <property type="project" value="UniProtKB-KW"/>
</dbReference>
<dbReference type="AlphaFoldDB" id="A0A9R0DFB7"/>
<keyword evidence="3" id="KW-1185">Reference proteome</keyword>
<dbReference type="Proteomes" id="UP000829999">
    <property type="component" value="Chromosome 17"/>
</dbReference>
<evidence type="ECO:0000259" key="2">
    <source>
        <dbReference type="PROSITE" id="PS50157"/>
    </source>
</evidence>
<evidence type="ECO:0000313" key="3">
    <source>
        <dbReference type="Proteomes" id="UP000829999"/>
    </source>
</evidence>
<evidence type="ECO:0000256" key="1">
    <source>
        <dbReference type="PROSITE-ProRule" id="PRU00042"/>
    </source>
</evidence>
<dbReference type="RefSeq" id="XP_035450856.1">
    <property type="nucleotide sequence ID" value="XM_035594963.2"/>
</dbReference>
<dbReference type="GeneID" id="118276614"/>
<dbReference type="InterPro" id="IPR013087">
    <property type="entry name" value="Znf_C2H2_type"/>
</dbReference>
<dbReference type="PROSITE" id="PS00028">
    <property type="entry name" value="ZINC_FINGER_C2H2_1"/>
    <property type="match status" value="1"/>
</dbReference>
<sequence length="232" mass="26538">MSSALENEDLENVALVRMEDVQPSRDRIDRTIEIHIPPASEEDIFEVGQDDILDYNDYIDEDSDSNIGSMVSVHSEELCDEEDEDGCSDTEEVIVPELLDHPRMKDPLRIRTLSKSDQTDSWPTLEILPGGVIKSSIDCEVFPTKTETKPSREGQGEMMYACAKCSQMFKYLFCLVKHVKWHEDQSKVMSTPHLRRINGYKPQEYICLHTGNKKIMLPDTNCKGKLPKRLKS</sequence>
<protein>
    <submittedName>
        <fullName evidence="4">Uncharacterized protein LOC118276614</fullName>
    </submittedName>
</protein>
<keyword evidence="1" id="KW-0862">Zinc</keyword>
<keyword evidence="1" id="KW-0863">Zinc-finger</keyword>
<dbReference type="OrthoDB" id="7471224at2759"/>